<sequence length="116" mass="13281">MHRHSPETPKQSMKVRYFLYVMILKICISPVHRLGHLAEAAISRRRHSLAAARQYLHREGHLTVPRKHEELLHPAGGGDVVAVRLGVWLTNQKTRRAKLSEERRAALAGLGLRWVE</sequence>
<keyword evidence="1" id="KW-0472">Membrane</keyword>
<feature type="transmembrane region" description="Helical" evidence="1">
    <location>
        <begin position="17"/>
        <end position="35"/>
    </location>
</feature>
<name>A0ABU2NZL8_9ACTN</name>
<comment type="caution">
    <text evidence="3">The sequence shown here is derived from an EMBL/GenBank/DDBJ whole genome shotgun (WGS) entry which is preliminary data.</text>
</comment>
<dbReference type="Gene3D" id="6.10.140.530">
    <property type="match status" value="1"/>
</dbReference>
<dbReference type="EMBL" id="JAVREQ010000037">
    <property type="protein sequence ID" value="MDT0382423.1"/>
    <property type="molecule type" value="Genomic_DNA"/>
</dbReference>
<dbReference type="RefSeq" id="WP_311676016.1">
    <property type="nucleotide sequence ID" value="NZ_JAVREQ010000037.1"/>
</dbReference>
<dbReference type="Proteomes" id="UP001183414">
    <property type="component" value="Unassembled WGS sequence"/>
</dbReference>
<feature type="domain" description="Helicase-associated" evidence="2">
    <location>
        <begin position="48"/>
        <end position="111"/>
    </location>
</feature>
<evidence type="ECO:0000256" key="1">
    <source>
        <dbReference type="SAM" id="Phobius"/>
    </source>
</evidence>
<accession>A0ABU2NZL8</accession>
<gene>
    <name evidence="3" type="ORF">RM572_27060</name>
</gene>
<organism evidence="3 4">
    <name type="scientific">Streptomyces hazeniae</name>
    <dbReference type="NCBI Taxonomy" id="3075538"/>
    <lineage>
        <taxon>Bacteria</taxon>
        <taxon>Bacillati</taxon>
        <taxon>Actinomycetota</taxon>
        <taxon>Actinomycetes</taxon>
        <taxon>Kitasatosporales</taxon>
        <taxon>Streptomycetaceae</taxon>
        <taxon>Streptomyces</taxon>
    </lineage>
</organism>
<keyword evidence="1" id="KW-1133">Transmembrane helix</keyword>
<evidence type="ECO:0000313" key="3">
    <source>
        <dbReference type="EMBL" id="MDT0382423.1"/>
    </source>
</evidence>
<evidence type="ECO:0000313" key="4">
    <source>
        <dbReference type="Proteomes" id="UP001183414"/>
    </source>
</evidence>
<reference evidence="4" key="1">
    <citation type="submission" date="2023-07" db="EMBL/GenBank/DDBJ databases">
        <title>30 novel species of actinomycetes from the DSMZ collection.</title>
        <authorList>
            <person name="Nouioui I."/>
        </authorList>
    </citation>
    <scope>NUCLEOTIDE SEQUENCE [LARGE SCALE GENOMIC DNA]</scope>
    <source>
        <strain evidence="4">DSM 42041</strain>
    </source>
</reference>
<evidence type="ECO:0000259" key="2">
    <source>
        <dbReference type="Pfam" id="PF03457"/>
    </source>
</evidence>
<protein>
    <submittedName>
        <fullName evidence="3">Helicase associated domain-containing protein</fullName>
    </submittedName>
</protein>
<keyword evidence="1" id="KW-0812">Transmembrane</keyword>
<keyword evidence="4" id="KW-1185">Reference proteome</keyword>
<proteinExistence type="predicted"/>
<dbReference type="Pfam" id="PF03457">
    <property type="entry name" value="HA"/>
    <property type="match status" value="1"/>
</dbReference>
<dbReference type="InterPro" id="IPR005114">
    <property type="entry name" value="Helicase_assoc"/>
</dbReference>